<accession>A0AAD9V9B0</accession>
<sequence>MLFKCLRSVARVAHIIHRVSICRNMSMKALIVEEFGDASKLKYADVAKPEPAKGEVLVKNHICGLNYLDVMIRQGLLPIQILGGKLPITVGVEAAGTVEKLGDDVKGFSVGERVAYTVIGSKAHADFSILAASRLVKIPEKVSFEQAATAMIQGITAHYLVHTTGRVTAGTKVLVHAAAGGTGSLLCQVAKNAGAFVIGTCSTEAKAKKAKEAGADEVILYRDKDFVEEVLKITDKKGVNVIFDGIGKSTFLKGFNCLERLGINVSFGQVSGPPDPIDLGVLSKGSFSVCSPYLYDYIFTEEDLKWRSSVVFDWILKDKVKFGDFTILPLSDGKSAYEILETGKSTGKILMKT</sequence>
<evidence type="ECO:0000313" key="5">
    <source>
        <dbReference type="EMBL" id="KAK2565999.1"/>
    </source>
</evidence>
<dbReference type="Proteomes" id="UP001249851">
    <property type="component" value="Unassembled WGS sequence"/>
</dbReference>
<dbReference type="CDD" id="cd05286">
    <property type="entry name" value="QOR2"/>
    <property type="match status" value="1"/>
</dbReference>
<evidence type="ECO:0000256" key="1">
    <source>
        <dbReference type="ARBA" id="ARBA00022857"/>
    </source>
</evidence>
<comment type="caution">
    <text evidence="5">The sequence shown here is derived from an EMBL/GenBank/DDBJ whole genome shotgun (WGS) entry which is preliminary data.</text>
</comment>
<gene>
    <name evidence="5" type="ORF">P5673_010319</name>
</gene>
<dbReference type="PANTHER" id="PTHR48106">
    <property type="entry name" value="QUINONE OXIDOREDUCTASE PIG3-RELATED"/>
    <property type="match status" value="1"/>
</dbReference>
<keyword evidence="6" id="KW-1185">Reference proteome</keyword>
<dbReference type="AlphaFoldDB" id="A0AAD9V9B0"/>
<evidence type="ECO:0000313" key="6">
    <source>
        <dbReference type="Proteomes" id="UP001249851"/>
    </source>
</evidence>
<dbReference type="Pfam" id="PF08240">
    <property type="entry name" value="ADH_N"/>
    <property type="match status" value="1"/>
</dbReference>
<dbReference type="InterPro" id="IPR036291">
    <property type="entry name" value="NAD(P)-bd_dom_sf"/>
</dbReference>
<dbReference type="EMBL" id="JARQWQ010000018">
    <property type="protein sequence ID" value="KAK2565999.1"/>
    <property type="molecule type" value="Genomic_DNA"/>
</dbReference>
<dbReference type="PANTHER" id="PTHR48106:SF13">
    <property type="entry name" value="QUINONE OXIDOREDUCTASE-RELATED"/>
    <property type="match status" value="1"/>
</dbReference>
<protein>
    <recommendedName>
        <fullName evidence="3">Probable quinone oxidoreductase</fullName>
    </recommendedName>
</protein>
<dbReference type="GO" id="GO:0035925">
    <property type="term" value="F:mRNA 3'-UTR AU-rich region binding"/>
    <property type="evidence" value="ECO:0007669"/>
    <property type="project" value="TreeGrafter"/>
</dbReference>
<dbReference type="GO" id="GO:0070402">
    <property type="term" value="F:NADPH binding"/>
    <property type="evidence" value="ECO:0007669"/>
    <property type="project" value="TreeGrafter"/>
</dbReference>
<evidence type="ECO:0000256" key="3">
    <source>
        <dbReference type="ARBA" id="ARBA00070796"/>
    </source>
</evidence>
<dbReference type="InterPro" id="IPR011032">
    <property type="entry name" value="GroES-like_sf"/>
</dbReference>
<dbReference type="Pfam" id="PF00107">
    <property type="entry name" value="ADH_zinc_N"/>
    <property type="match status" value="1"/>
</dbReference>
<dbReference type="SUPFAM" id="SSF51735">
    <property type="entry name" value="NAD(P)-binding Rossmann-fold domains"/>
    <property type="match status" value="1"/>
</dbReference>
<dbReference type="InterPro" id="IPR047618">
    <property type="entry name" value="QOR-like"/>
</dbReference>
<reference evidence="5" key="2">
    <citation type="journal article" date="2023" name="Science">
        <title>Genomic signatures of disease resistance in endangered staghorn corals.</title>
        <authorList>
            <person name="Vollmer S.V."/>
            <person name="Selwyn J.D."/>
            <person name="Despard B.A."/>
            <person name="Roesel C.L."/>
        </authorList>
    </citation>
    <scope>NUCLEOTIDE SEQUENCE</scope>
    <source>
        <strain evidence="5">K2</strain>
    </source>
</reference>
<keyword evidence="2" id="KW-0560">Oxidoreductase</keyword>
<organism evidence="5 6">
    <name type="scientific">Acropora cervicornis</name>
    <name type="common">Staghorn coral</name>
    <dbReference type="NCBI Taxonomy" id="6130"/>
    <lineage>
        <taxon>Eukaryota</taxon>
        <taxon>Metazoa</taxon>
        <taxon>Cnidaria</taxon>
        <taxon>Anthozoa</taxon>
        <taxon>Hexacorallia</taxon>
        <taxon>Scleractinia</taxon>
        <taxon>Astrocoeniina</taxon>
        <taxon>Acroporidae</taxon>
        <taxon>Acropora</taxon>
    </lineage>
</organism>
<dbReference type="FunFam" id="3.40.50.720:FF:000053">
    <property type="entry name" value="Quinone oxidoreductase 1"/>
    <property type="match status" value="1"/>
</dbReference>
<feature type="domain" description="Enoyl reductase (ER)" evidence="4">
    <location>
        <begin position="36"/>
        <end position="351"/>
    </location>
</feature>
<evidence type="ECO:0000256" key="2">
    <source>
        <dbReference type="ARBA" id="ARBA00023002"/>
    </source>
</evidence>
<dbReference type="InterPro" id="IPR013154">
    <property type="entry name" value="ADH-like_N"/>
</dbReference>
<proteinExistence type="predicted"/>
<dbReference type="InterPro" id="IPR013149">
    <property type="entry name" value="ADH-like_C"/>
</dbReference>
<dbReference type="SMART" id="SM00829">
    <property type="entry name" value="PKS_ER"/>
    <property type="match status" value="1"/>
</dbReference>
<keyword evidence="1" id="KW-0521">NADP</keyword>
<dbReference type="InterPro" id="IPR020843">
    <property type="entry name" value="ER"/>
</dbReference>
<name>A0AAD9V9B0_ACRCE</name>
<dbReference type="Gene3D" id="3.90.180.10">
    <property type="entry name" value="Medium-chain alcohol dehydrogenases, catalytic domain"/>
    <property type="match status" value="1"/>
</dbReference>
<reference evidence="5" key="1">
    <citation type="journal article" date="2023" name="G3 (Bethesda)">
        <title>Whole genome assembly and annotation of the endangered Caribbean coral Acropora cervicornis.</title>
        <authorList>
            <person name="Selwyn J.D."/>
            <person name="Vollmer S.V."/>
        </authorList>
    </citation>
    <scope>NUCLEOTIDE SEQUENCE</scope>
    <source>
        <strain evidence="5">K2</strain>
    </source>
</reference>
<dbReference type="SUPFAM" id="SSF50129">
    <property type="entry name" value="GroES-like"/>
    <property type="match status" value="1"/>
</dbReference>
<evidence type="ECO:0000259" key="4">
    <source>
        <dbReference type="SMART" id="SM00829"/>
    </source>
</evidence>
<dbReference type="GO" id="GO:0003960">
    <property type="term" value="F:quinone reductase (NADPH) activity"/>
    <property type="evidence" value="ECO:0007669"/>
    <property type="project" value="InterPro"/>
</dbReference>
<dbReference type="Gene3D" id="3.40.50.720">
    <property type="entry name" value="NAD(P)-binding Rossmann-like Domain"/>
    <property type="match status" value="1"/>
</dbReference>
<dbReference type="GO" id="GO:0005829">
    <property type="term" value="C:cytosol"/>
    <property type="evidence" value="ECO:0007669"/>
    <property type="project" value="TreeGrafter"/>
</dbReference>